<reference key="2">
    <citation type="submission" date="2011-04" db="EMBL/GenBank/DDBJ databases">
        <title>High-quality genome sequence of Pichia pastoris CBS 7435.</title>
        <authorList>
            <person name="Kueberl A."/>
            <person name="Schneider J."/>
            <person name="Thallinger G.G."/>
            <person name="Anderl I."/>
            <person name="Wibberg D."/>
            <person name="Hajek T."/>
            <person name="Jaenicke S."/>
            <person name="Brinkrolf K."/>
            <person name="Goesmann A."/>
            <person name="Szczepanowski R."/>
            <person name="Puehler A."/>
            <person name="Schwab H."/>
            <person name="Glieder A."/>
            <person name="Pichler H."/>
        </authorList>
    </citation>
    <scope>NUCLEOTIDE SEQUENCE</scope>
    <source>
        <strain>CBS 7435</strain>
    </source>
</reference>
<keyword evidence="3" id="KW-1185">Reference proteome</keyword>
<dbReference type="Proteomes" id="UP000006853">
    <property type="component" value="Chromosome 1"/>
</dbReference>
<sequence>MFRRSLVRFHSMVSPAAPSTVGTIKHKIKQNFRQSWYTGLLLVTLSSIVLNVMEDHKSVDKIAKHYQLKIQRLTTLKEELKGIETDKLDHIHDSLVALNKAGKNLGLKESLFDGIDYEQRGKKQDQVEYEDISTTLKNVFEEASSSDANATDLALKSLATKGRPADSEKQLPAQSVQTQNPITQEVRTKKLNKFL</sequence>
<evidence type="ECO:0000313" key="3">
    <source>
        <dbReference type="Proteomes" id="UP000006853"/>
    </source>
</evidence>
<evidence type="ECO:0000313" key="2">
    <source>
        <dbReference type="EMBL" id="CCA37093.1"/>
    </source>
</evidence>
<gene>
    <name evidence="2" type="ordered locus">PP7435_Chr1-0959</name>
</gene>
<protein>
    <submittedName>
        <fullName evidence="2">Uncharacterized protein</fullName>
    </submittedName>
</protein>
<dbReference type="EMBL" id="FR839628">
    <property type="protein sequence ID" value="CCA37093.1"/>
    <property type="molecule type" value="Genomic_DNA"/>
</dbReference>
<proteinExistence type="predicted"/>
<reference evidence="2 3" key="1">
    <citation type="journal article" date="2011" name="J. Biotechnol.">
        <title>High-quality genome sequence of Pichia pastoris CBS7435.</title>
        <authorList>
            <person name="Kuberl A."/>
            <person name="Schneider J."/>
            <person name="Thallinger G.G."/>
            <person name="Anderl I."/>
            <person name="Wibberg D."/>
            <person name="Hajek T."/>
            <person name="Jaenicke S."/>
            <person name="Brinkrolf K."/>
            <person name="Goesmann A."/>
            <person name="Szczepanowski R."/>
            <person name="Puhler A."/>
            <person name="Schwab H."/>
            <person name="Glieder A."/>
            <person name="Pichler H."/>
        </authorList>
    </citation>
    <scope>NUCLEOTIDE SEQUENCE [LARGE SCALE GENOMIC DNA]</scope>
    <source>
        <strain evidence="3">ATCC 76273 / CBS 7435 / CECT 11047 / NRRL Y-11430 / Wegner 21-1</strain>
    </source>
</reference>
<dbReference type="HOGENOM" id="CLU_1396823_0_0_1"/>
<evidence type="ECO:0000256" key="1">
    <source>
        <dbReference type="SAM" id="MobiDB-lite"/>
    </source>
</evidence>
<accession>F2QLK1</accession>
<reference evidence="2 3" key="3">
    <citation type="journal article" date="2016" name="FEMS Yeast Res.">
        <title>Curation of the genome annotation of Pichia pastoris (Komagataella phaffii) CBS7435 from gene level to protein function.</title>
        <authorList>
            <person name="Valli M."/>
            <person name="Tatto N.E."/>
            <person name="Peymann A."/>
            <person name="Gruber C."/>
            <person name="Landes N."/>
            <person name="Ekker H."/>
            <person name="Thallinger G.G."/>
            <person name="Mattanovich D."/>
            <person name="Gasser B."/>
            <person name="Graf A.B."/>
        </authorList>
    </citation>
    <scope>GENOME REANNOTATION</scope>
    <source>
        <strain evidence="2 3">ATCC 76273 / CBS 7435 / CECT 11047 / NRRL Y-11430 / Wegner 21-1</strain>
    </source>
</reference>
<feature type="region of interest" description="Disordered" evidence="1">
    <location>
        <begin position="157"/>
        <end position="180"/>
    </location>
</feature>
<name>F2QLK1_KOMPC</name>
<dbReference type="AlphaFoldDB" id="F2QLK1"/>
<organism evidence="2 3">
    <name type="scientific">Komagataella phaffii (strain ATCC 76273 / CBS 7435 / CECT 11047 / NRRL Y-11430 / Wegner 21-1)</name>
    <name type="common">Yeast</name>
    <name type="synonym">Pichia pastoris</name>
    <dbReference type="NCBI Taxonomy" id="981350"/>
    <lineage>
        <taxon>Eukaryota</taxon>
        <taxon>Fungi</taxon>
        <taxon>Dikarya</taxon>
        <taxon>Ascomycota</taxon>
        <taxon>Saccharomycotina</taxon>
        <taxon>Pichiomycetes</taxon>
        <taxon>Pichiales</taxon>
        <taxon>Pichiaceae</taxon>
        <taxon>Komagataella</taxon>
    </lineage>
</organism>